<gene>
    <name evidence="5" type="ORF">FL583_15080</name>
</gene>
<dbReference type="InParanoid" id="A0A545ASE3"/>
<dbReference type="OrthoDB" id="9806008at2"/>
<comment type="caution">
    <text evidence="5">The sequence shown here is derived from an EMBL/GenBank/DDBJ whole genome shotgun (WGS) entry which is preliminary data.</text>
</comment>
<evidence type="ECO:0000259" key="4">
    <source>
        <dbReference type="SMART" id="SM00563"/>
    </source>
</evidence>
<dbReference type="SUPFAM" id="SSF69593">
    <property type="entry name" value="Glycerol-3-phosphate (1)-acyltransferase"/>
    <property type="match status" value="1"/>
</dbReference>
<reference evidence="5 6" key="1">
    <citation type="submission" date="2019-07" db="EMBL/GenBank/DDBJ databases">
        <title>Cryptosporangium phraense sp. nov., isolated from plant litter.</title>
        <authorList>
            <person name="Suriyachadkun C."/>
        </authorList>
    </citation>
    <scope>NUCLEOTIDE SEQUENCE [LARGE SCALE GENOMIC DNA]</scope>
    <source>
        <strain evidence="5 6">A-T 5661</strain>
    </source>
</reference>
<dbReference type="PANTHER" id="PTHR10434:SF55">
    <property type="entry name" value="POSSIBLE ACYLTRANSFERASE"/>
    <property type="match status" value="1"/>
</dbReference>
<dbReference type="PANTHER" id="PTHR10434">
    <property type="entry name" value="1-ACYL-SN-GLYCEROL-3-PHOSPHATE ACYLTRANSFERASE"/>
    <property type="match status" value="1"/>
</dbReference>
<feature type="region of interest" description="Disordered" evidence="3">
    <location>
        <begin position="231"/>
        <end position="253"/>
    </location>
</feature>
<name>A0A545ASE3_9ACTN</name>
<keyword evidence="6" id="KW-1185">Reference proteome</keyword>
<protein>
    <submittedName>
        <fullName evidence="5">1-acyl-sn-glycerol-3-phosphate acyltransferase</fullName>
    </submittedName>
</protein>
<dbReference type="GO" id="GO:0003841">
    <property type="term" value="F:1-acylglycerol-3-phosphate O-acyltransferase activity"/>
    <property type="evidence" value="ECO:0007669"/>
    <property type="project" value="TreeGrafter"/>
</dbReference>
<evidence type="ECO:0000256" key="1">
    <source>
        <dbReference type="ARBA" id="ARBA00022679"/>
    </source>
</evidence>
<keyword evidence="2 5" id="KW-0012">Acyltransferase</keyword>
<dbReference type="CDD" id="cd07989">
    <property type="entry name" value="LPLAT_AGPAT-like"/>
    <property type="match status" value="1"/>
</dbReference>
<evidence type="ECO:0000256" key="3">
    <source>
        <dbReference type="SAM" id="MobiDB-lite"/>
    </source>
</evidence>
<dbReference type="AlphaFoldDB" id="A0A545ASE3"/>
<organism evidence="5 6">
    <name type="scientific">Cryptosporangium phraense</name>
    <dbReference type="NCBI Taxonomy" id="2593070"/>
    <lineage>
        <taxon>Bacteria</taxon>
        <taxon>Bacillati</taxon>
        <taxon>Actinomycetota</taxon>
        <taxon>Actinomycetes</taxon>
        <taxon>Cryptosporangiales</taxon>
        <taxon>Cryptosporangiaceae</taxon>
        <taxon>Cryptosporangium</taxon>
    </lineage>
</organism>
<evidence type="ECO:0000313" key="6">
    <source>
        <dbReference type="Proteomes" id="UP000317982"/>
    </source>
</evidence>
<dbReference type="SMART" id="SM00563">
    <property type="entry name" value="PlsC"/>
    <property type="match status" value="1"/>
</dbReference>
<dbReference type="EMBL" id="VIRS01000009">
    <property type="protein sequence ID" value="TQS44256.1"/>
    <property type="molecule type" value="Genomic_DNA"/>
</dbReference>
<dbReference type="InterPro" id="IPR002123">
    <property type="entry name" value="Plipid/glycerol_acylTrfase"/>
</dbReference>
<keyword evidence="1 5" id="KW-0808">Transferase</keyword>
<accession>A0A545ASE3</accession>
<dbReference type="GO" id="GO:0006654">
    <property type="term" value="P:phosphatidic acid biosynthetic process"/>
    <property type="evidence" value="ECO:0007669"/>
    <property type="project" value="TreeGrafter"/>
</dbReference>
<dbReference type="Pfam" id="PF01553">
    <property type="entry name" value="Acyltransferase"/>
    <property type="match status" value="1"/>
</dbReference>
<evidence type="ECO:0000313" key="5">
    <source>
        <dbReference type="EMBL" id="TQS44256.1"/>
    </source>
</evidence>
<evidence type="ECO:0000256" key="2">
    <source>
        <dbReference type="ARBA" id="ARBA00023315"/>
    </source>
</evidence>
<feature type="domain" description="Phospholipid/glycerol acyltransferase" evidence="4">
    <location>
        <begin position="54"/>
        <end position="172"/>
    </location>
</feature>
<sequence length="253" mass="27519">MRFLAGCGRGRGGGTAVRRGFWLRFAEVILRPLLLLFTKRTWLGYENVPATGPAIFVANHTSLADPLVIAHFLYDRPREMRVLVKSSLFSVPLVGTVLRSSGQIPVYRKTRNAGEALQTAAARIRAGEAPLIYPEGTVTRDPDLWPMQGKTGAARLFLDTGAPVIPIVQWGAHALHDYRNGKIRLRPRTPVTVSAGPPVDLSAYEGAPPSGAVLKEITDVIMRRLRDDLAEVRGEPAPTGPLYDPEAAQGLAQ</sequence>
<proteinExistence type="predicted"/>
<dbReference type="Proteomes" id="UP000317982">
    <property type="component" value="Unassembled WGS sequence"/>
</dbReference>
<dbReference type="GO" id="GO:0005886">
    <property type="term" value="C:plasma membrane"/>
    <property type="evidence" value="ECO:0007669"/>
    <property type="project" value="TreeGrafter"/>
</dbReference>